<dbReference type="eggNOG" id="ENOG5032V4R">
    <property type="taxonomic scope" value="Bacteria"/>
</dbReference>
<evidence type="ECO:0000313" key="4">
    <source>
        <dbReference type="EMBL" id="GAE35644.1"/>
    </source>
</evidence>
<keyword evidence="2" id="KW-0157">Chromophore</keyword>
<gene>
    <name evidence="4" type="ORF">JCM9157_2761</name>
</gene>
<dbReference type="Gene3D" id="1.10.490.20">
    <property type="entry name" value="Phycocyanins"/>
    <property type="match status" value="1"/>
</dbReference>
<evidence type="ECO:0000256" key="2">
    <source>
        <dbReference type="ARBA" id="ARBA00022991"/>
    </source>
</evidence>
<protein>
    <submittedName>
        <fullName evidence="4">Uncharacterized protein</fullName>
    </submittedName>
</protein>
<dbReference type="EMBL" id="BAUV01000021">
    <property type="protein sequence ID" value="GAE35644.1"/>
    <property type="molecule type" value="Genomic_DNA"/>
</dbReference>
<keyword evidence="5" id="KW-1185">Reference proteome</keyword>
<evidence type="ECO:0000256" key="3">
    <source>
        <dbReference type="ARBA" id="ARBA00023307"/>
    </source>
</evidence>
<dbReference type="SUPFAM" id="SSF46458">
    <property type="entry name" value="Globin-like"/>
    <property type="match status" value="1"/>
</dbReference>
<dbReference type="RefSeq" id="WP_035665142.1">
    <property type="nucleotide sequence ID" value="NZ_BAUV01000021.1"/>
</dbReference>
<dbReference type="STRING" id="1236973.JCM9157_2761"/>
<evidence type="ECO:0000313" key="5">
    <source>
        <dbReference type="Proteomes" id="UP000018896"/>
    </source>
</evidence>
<dbReference type="InterPro" id="IPR038719">
    <property type="entry name" value="Phycobilisome_asu/bsu_sf"/>
</dbReference>
<comment type="caution">
    <text evidence="4">The sequence shown here is derived from an EMBL/GenBank/DDBJ whole genome shotgun (WGS) entry which is preliminary data.</text>
</comment>
<sequence>MTKFPFTQYPTLVDQIVSGIYKQYPELEEKFGERGKIKCREDNEHHLNYLETAFLIGEEKIFTDYALWLNNVLVSRGMQTAHLIDNFERIQDAIQDFKEERFLNYKQYLTKALESLSSLKV</sequence>
<proteinExistence type="inferred from homology"/>
<dbReference type="OrthoDB" id="2376384at2"/>
<dbReference type="Proteomes" id="UP000018896">
    <property type="component" value="Unassembled WGS sequence"/>
</dbReference>
<dbReference type="InterPro" id="IPR009050">
    <property type="entry name" value="Globin-like_sf"/>
</dbReference>
<organism evidence="4 5">
    <name type="scientific">Halalkalibacter akibai (strain ATCC 43226 / DSM 21942 / CIP 109018 / JCM 9157 / 1139)</name>
    <name type="common">Bacillus akibai</name>
    <dbReference type="NCBI Taxonomy" id="1236973"/>
    <lineage>
        <taxon>Bacteria</taxon>
        <taxon>Bacillati</taxon>
        <taxon>Bacillota</taxon>
        <taxon>Bacilli</taxon>
        <taxon>Bacillales</taxon>
        <taxon>Bacillaceae</taxon>
        <taxon>Halalkalibacter</taxon>
    </lineage>
</organism>
<accession>W4QWE0</accession>
<evidence type="ECO:0000256" key="1">
    <source>
        <dbReference type="ARBA" id="ARBA00008182"/>
    </source>
</evidence>
<dbReference type="AlphaFoldDB" id="W4QWE0"/>
<name>W4QWE0_HALA3</name>
<reference evidence="4 5" key="1">
    <citation type="journal article" date="2014" name="Genome Announc.">
        <title>Draft Genome Sequences of Three Alkaliphilic Bacillus Strains, Bacillus wakoensis JCM 9140T, Bacillus akibai JCM 9157T, and Bacillus hemicellulosilyticus JCM 9152T.</title>
        <authorList>
            <person name="Yuki M."/>
            <person name="Oshima K."/>
            <person name="Suda W."/>
            <person name="Oshida Y."/>
            <person name="Kitamura K."/>
            <person name="Iida T."/>
            <person name="Hattori M."/>
            <person name="Ohkuma M."/>
        </authorList>
    </citation>
    <scope>NUCLEOTIDE SEQUENCE [LARGE SCALE GENOMIC DNA]</scope>
    <source>
        <strain evidence="4 5">JCM 9157</strain>
    </source>
</reference>
<keyword evidence="3" id="KW-0089">Bile pigment</keyword>
<comment type="similarity">
    <text evidence="1">Belongs to the phycobiliprotein family.</text>
</comment>